<feature type="chain" id="PRO_5031482809" description="Lipoprotein" evidence="2">
    <location>
        <begin position="21"/>
        <end position="160"/>
    </location>
</feature>
<comment type="caution">
    <text evidence="3">The sequence shown here is derived from an EMBL/GenBank/DDBJ whole genome shotgun (WGS) entry which is preliminary data.</text>
</comment>
<feature type="region of interest" description="Disordered" evidence="1">
    <location>
        <begin position="136"/>
        <end position="160"/>
    </location>
</feature>
<dbReference type="Proteomes" id="UP000551616">
    <property type="component" value="Unassembled WGS sequence"/>
</dbReference>
<sequence length="160" mass="16839">MRPIVFCTVSLLGLGLLVSAGCTSENGPERRVITGRVTYQGQAVPSGEIRFIPLGEGPASAALITDGVFEIAHRGGAVIGPAKVTIVSVPVADGLSQDELDKGIQKKTIAIPKKYNSNTSLRADIQSGSGKQTIDFDLTNSSASFRPRTAKPWEPHVLPS</sequence>
<dbReference type="RefSeq" id="WP_207395317.1">
    <property type="nucleotide sequence ID" value="NZ_JABRWO010000002.1"/>
</dbReference>
<keyword evidence="4" id="KW-1185">Reference proteome</keyword>
<accession>A0A7V8V2R6</accession>
<gene>
    <name evidence="3" type="ORF">HOV93_09880</name>
</gene>
<protein>
    <recommendedName>
        <fullName evidence="5">Lipoprotein</fullName>
    </recommendedName>
</protein>
<proteinExistence type="predicted"/>
<evidence type="ECO:0000313" key="4">
    <source>
        <dbReference type="Proteomes" id="UP000551616"/>
    </source>
</evidence>
<evidence type="ECO:0008006" key="5">
    <source>
        <dbReference type="Google" id="ProtNLM"/>
    </source>
</evidence>
<dbReference type="EMBL" id="JABRWO010000002">
    <property type="protein sequence ID" value="MBA2113835.1"/>
    <property type="molecule type" value="Genomic_DNA"/>
</dbReference>
<name>A0A7V8V2R6_9BACT</name>
<reference evidence="3 4" key="1">
    <citation type="submission" date="2020-05" db="EMBL/GenBank/DDBJ databases">
        <title>Bremerella alba sp. nov., a novel planctomycete isolated from the surface of the macroalga Fucus spiralis.</title>
        <authorList>
            <person name="Godinho O."/>
            <person name="Botelho R."/>
            <person name="Albuquerque L."/>
            <person name="Wiegand S."/>
            <person name="Da Costa M.S."/>
            <person name="Lobo-Da-Cunha A."/>
            <person name="Jogler C."/>
            <person name="Lage O.M."/>
        </authorList>
    </citation>
    <scope>NUCLEOTIDE SEQUENCE [LARGE SCALE GENOMIC DNA]</scope>
    <source>
        <strain evidence="3 4">FF15</strain>
    </source>
</reference>
<evidence type="ECO:0000313" key="3">
    <source>
        <dbReference type="EMBL" id="MBA2113835.1"/>
    </source>
</evidence>
<evidence type="ECO:0000256" key="1">
    <source>
        <dbReference type="SAM" id="MobiDB-lite"/>
    </source>
</evidence>
<keyword evidence="2" id="KW-0732">Signal</keyword>
<dbReference type="AlphaFoldDB" id="A0A7V8V2R6"/>
<feature type="signal peptide" evidence="2">
    <location>
        <begin position="1"/>
        <end position="20"/>
    </location>
</feature>
<evidence type="ECO:0000256" key="2">
    <source>
        <dbReference type="SAM" id="SignalP"/>
    </source>
</evidence>
<organism evidence="3 4">
    <name type="scientific">Bremerella alba</name>
    <dbReference type="NCBI Taxonomy" id="980252"/>
    <lineage>
        <taxon>Bacteria</taxon>
        <taxon>Pseudomonadati</taxon>
        <taxon>Planctomycetota</taxon>
        <taxon>Planctomycetia</taxon>
        <taxon>Pirellulales</taxon>
        <taxon>Pirellulaceae</taxon>
        <taxon>Bremerella</taxon>
    </lineage>
</organism>
<dbReference type="PROSITE" id="PS51257">
    <property type="entry name" value="PROKAR_LIPOPROTEIN"/>
    <property type="match status" value="1"/>
</dbReference>